<feature type="repeat" description="WD" evidence="6">
    <location>
        <begin position="119"/>
        <end position="161"/>
    </location>
</feature>
<organism evidence="7 8">
    <name type="scientific">Stachybotrys chartarum (strain CBS 109288 / IBT 7711)</name>
    <name type="common">Toxic black mold</name>
    <name type="synonym">Stilbospora chartarum</name>
    <dbReference type="NCBI Taxonomy" id="1280523"/>
    <lineage>
        <taxon>Eukaryota</taxon>
        <taxon>Fungi</taxon>
        <taxon>Dikarya</taxon>
        <taxon>Ascomycota</taxon>
        <taxon>Pezizomycotina</taxon>
        <taxon>Sordariomycetes</taxon>
        <taxon>Hypocreomycetidae</taxon>
        <taxon>Hypocreales</taxon>
        <taxon>Stachybotryaceae</taxon>
        <taxon>Stachybotrys</taxon>
    </lineage>
</organism>
<keyword evidence="3 6" id="KW-0853">WD repeat</keyword>
<dbReference type="GO" id="GO:0071013">
    <property type="term" value="C:catalytic step 2 spliceosome"/>
    <property type="evidence" value="ECO:0007669"/>
    <property type="project" value="TreeGrafter"/>
</dbReference>
<dbReference type="Proteomes" id="UP000028045">
    <property type="component" value="Unassembled WGS sequence"/>
</dbReference>
<dbReference type="PROSITE" id="PS50294">
    <property type="entry name" value="WD_REPEATS_REGION"/>
    <property type="match status" value="2"/>
</dbReference>
<reference evidence="7 8" key="1">
    <citation type="journal article" date="2014" name="BMC Genomics">
        <title>Comparative genome sequencing reveals chemotype-specific gene clusters in the toxigenic black mold Stachybotrys.</title>
        <authorList>
            <person name="Semeiks J."/>
            <person name="Borek D."/>
            <person name="Otwinowski Z."/>
            <person name="Grishin N.V."/>
        </authorList>
    </citation>
    <scope>NUCLEOTIDE SEQUENCE [LARGE SCALE GENOMIC DNA]</scope>
    <source>
        <strain evidence="8">CBS 109288 / IBT 7711</strain>
    </source>
</reference>
<dbReference type="AlphaFoldDB" id="A0A084ALI9"/>
<dbReference type="InterPro" id="IPR019775">
    <property type="entry name" value="WD40_repeat_CS"/>
</dbReference>
<evidence type="ECO:0000313" key="8">
    <source>
        <dbReference type="Proteomes" id="UP000028045"/>
    </source>
</evidence>
<evidence type="ECO:0000256" key="6">
    <source>
        <dbReference type="PROSITE-ProRule" id="PRU00221"/>
    </source>
</evidence>
<evidence type="ECO:0000256" key="2">
    <source>
        <dbReference type="ARBA" id="ARBA00022490"/>
    </source>
</evidence>
<evidence type="ECO:0000256" key="4">
    <source>
        <dbReference type="ARBA" id="ARBA00022737"/>
    </source>
</evidence>
<dbReference type="GO" id="GO:0000398">
    <property type="term" value="P:mRNA splicing, via spliceosome"/>
    <property type="evidence" value="ECO:0007669"/>
    <property type="project" value="TreeGrafter"/>
</dbReference>
<dbReference type="PANTHER" id="PTHR22842:SF3">
    <property type="entry name" value="WD REPEAT DOMAIN-CONTAINING PROTEIN 83"/>
    <property type="match status" value="1"/>
</dbReference>
<gene>
    <name evidence="7" type="ORF">S7711_07625</name>
</gene>
<dbReference type="PANTHER" id="PTHR22842">
    <property type="entry name" value="WD40 REPEAT PROTEIN"/>
    <property type="match status" value="1"/>
</dbReference>
<comment type="similarity">
    <text evidence="5">Belongs to the WD repeat MORG1 family.</text>
</comment>
<accession>A0A084ALI9</accession>
<dbReference type="InterPro" id="IPR001680">
    <property type="entry name" value="WD40_rpt"/>
</dbReference>
<dbReference type="GO" id="GO:0005737">
    <property type="term" value="C:cytoplasm"/>
    <property type="evidence" value="ECO:0007669"/>
    <property type="project" value="UniProtKB-SubCell"/>
</dbReference>
<evidence type="ECO:0000256" key="5">
    <source>
        <dbReference type="ARBA" id="ARBA00038145"/>
    </source>
</evidence>
<dbReference type="SUPFAM" id="SSF50978">
    <property type="entry name" value="WD40 repeat-like"/>
    <property type="match status" value="1"/>
</dbReference>
<dbReference type="OrthoDB" id="71437at2759"/>
<evidence type="ECO:0000256" key="1">
    <source>
        <dbReference type="ARBA" id="ARBA00004496"/>
    </source>
</evidence>
<keyword evidence="4" id="KW-0677">Repeat</keyword>
<dbReference type="EMBL" id="KL648668">
    <property type="protein sequence ID" value="KEY66168.1"/>
    <property type="molecule type" value="Genomic_DNA"/>
</dbReference>
<protein>
    <submittedName>
        <fullName evidence="7">Uncharacterized protein</fullName>
    </submittedName>
</protein>
<dbReference type="Gene3D" id="2.130.10.10">
    <property type="entry name" value="YVTN repeat-like/Quinoprotein amine dehydrogenase"/>
    <property type="match status" value="1"/>
</dbReference>
<feature type="repeat" description="WD" evidence="6">
    <location>
        <begin position="11"/>
        <end position="44"/>
    </location>
</feature>
<dbReference type="PROSITE" id="PS00678">
    <property type="entry name" value="WD_REPEATS_1"/>
    <property type="match status" value="1"/>
</dbReference>
<proteinExistence type="inferred from homology"/>
<evidence type="ECO:0000313" key="7">
    <source>
        <dbReference type="EMBL" id="KEY66168.1"/>
    </source>
</evidence>
<feature type="repeat" description="WD" evidence="6">
    <location>
        <begin position="73"/>
        <end position="114"/>
    </location>
</feature>
<dbReference type="Pfam" id="PF00400">
    <property type="entry name" value="WD40"/>
    <property type="match status" value="3"/>
</dbReference>
<dbReference type="InterPro" id="IPR036322">
    <property type="entry name" value="WD40_repeat_dom_sf"/>
</dbReference>
<dbReference type="SMART" id="SM00320">
    <property type="entry name" value="WD40"/>
    <property type="match status" value="5"/>
</dbReference>
<dbReference type="PRINTS" id="PR00320">
    <property type="entry name" value="GPROTEINBRPT"/>
</dbReference>
<name>A0A084ALI9_STACB</name>
<keyword evidence="2" id="KW-0963">Cytoplasm</keyword>
<dbReference type="InterPro" id="IPR015943">
    <property type="entry name" value="WD40/YVTN_repeat-like_dom_sf"/>
</dbReference>
<comment type="subcellular location">
    <subcellularLocation>
        <location evidence="1">Cytoplasm</location>
    </subcellularLocation>
</comment>
<dbReference type="PROSITE" id="PS50082">
    <property type="entry name" value="WD_REPEATS_2"/>
    <property type="match status" value="3"/>
</dbReference>
<dbReference type="InterPro" id="IPR020472">
    <property type="entry name" value="WD40_PAC1"/>
</dbReference>
<keyword evidence="8" id="KW-1185">Reference proteome</keyword>
<evidence type="ECO:0000256" key="3">
    <source>
        <dbReference type="ARBA" id="ARBA00022574"/>
    </source>
</evidence>
<sequence length="361" mass="38606">MAFPDRPAAHLVGSNGPVHTVTYSASPGVYILTGSADRAIRLYNPFPSTSIPEIHPSKTKKPAVPQGRLIQTYSGHGYEVLSLAVASDNERFVSAGGDRSVFLWDVAAAVTTRRFGGNVHGHTSRINCVSYAGDEESIVVSGGFDTTVRLWDAKSGSVKPIQVLDEARDAITSVVVRGPEVISGSVDGRVRSYDIRMGRCTTDVIGASVTSLDLTKDGRAMLVGSLDSKLRLMDRDTGKCLMAYSDPAWRNEELRVQAILGRQDRYVLTGDEMAGAAAGGTGGTGDGRLWVWDLLSGKVAARITVPWGPEGYEARKKVVGRDGKEKPRSNVVSCMAWRDHGWGDQFCVGGTSGVVTVYGAL</sequence>
<dbReference type="HOGENOM" id="CLU_000288_57_1_1"/>
<dbReference type="InterPro" id="IPR051980">
    <property type="entry name" value="WD_repeat_MORG1"/>
</dbReference>